<proteinExistence type="predicted"/>
<keyword evidence="2" id="KW-1185">Reference proteome</keyword>
<organism evidence="1 2">
    <name type="scientific">Smallanthus sonchifolius</name>
    <dbReference type="NCBI Taxonomy" id="185202"/>
    <lineage>
        <taxon>Eukaryota</taxon>
        <taxon>Viridiplantae</taxon>
        <taxon>Streptophyta</taxon>
        <taxon>Embryophyta</taxon>
        <taxon>Tracheophyta</taxon>
        <taxon>Spermatophyta</taxon>
        <taxon>Magnoliopsida</taxon>
        <taxon>eudicotyledons</taxon>
        <taxon>Gunneridae</taxon>
        <taxon>Pentapetalae</taxon>
        <taxon>asterids</taxon>
        <taxon>campanulids</taxon>
        <taxon>Asterales</taxon>
        <taxon>Asteraceae</taxon>
        <taxon>Asteroideae</taxon>
        <taxon>Heliantheae alliance</taxon>
        <taxon>Millerieae</taxon>
        <taxon>Smallanthus</taxon>
    </lineage>
</organism>
<evidence type="ECO:0000313" key="1">
    <source>
        <dbReference type="EMBL" id="KAI3743625.1"/>
    </source>
</evidence>
<sequence>MLSITLIKYSTSDQGNGYPNDDWNRPTASEVLIQLERALEFQEDYEIWEPKLPIDYKHIIRKSIYDSIKMKKDLYDMFSKGILLQDGKVLFSLGSNGERNEMISARMFSYKVRKLHKWRVVEESSDKKYTDFEVLLESFSRYHCGNGSIFVEGIEFRVIDNVKIEEIEEVQQIRKSNSNKDQLLSPNEVNRKIHFMLSEMEVLYDPFNVKHFHLQSSAKTGFQEAIELLPQQIFNG</sequence>
<accession>A0ACB9DAQ4</accession>
<gene>
    <name evidence="1" type="ORF">L1987_61335</name>
</gene>
<reference evidence="2" key="1">
    <citation type="journal article" date="2022" name="Mol. Ecol. Resour.">
        <title>The genomes of chicory, endive, great burdock and yacon provide insights into Asteraceae palaeo-polyploidization history and plant inulin production.</title>
        <authorList>
            <person name="Fan W."/>
            <person name="Wang S."/>
            <person name="Wang H."/>
            <person name="Wang A."/>
            <person name="Jiang F."/>
            <person name="Liu H."/>
            <person name="Zhao H."/>
            <person name="Xu D."/>
            <person name="Zhang Y."/>
        </authorList>
    </citation>
    <scope>NUCLEOTIDE SEQUENCE [LARGE SCALE GENOMIC DNA]</scope>
    <source>
        <strain evidence="2">cv. Yunnan</strain>
    </source>
</reference>
<name>A0ACB9DAQ4_9ASTR</name>
<dbReference type="EMBL" id="CM042037">
    <property type="protein sequence ID" value="KAI3743625.1"/>
    <property type="molecule type" value="Genomic_DNA"/>
</dbReference>
<reference evidence="1 2" key="2">
    <citation type="journal article" date="2022" name="Mol. Ecol. Resour.">
        <title>The genomes of chicory, endive, great burdock and yacon provide insights into Asteraceae paleo-polyploidization history and plant inulin production.</title>
        <authorList>
            <person name="Fan W."/>
            <person name="Wang S."/>
            <person name="Wang H."/>
            <person name="Wang A."/>
            <person name="Jiang F."/>
            <person name="Liu H."/>
            <person name="Zhao H."/>
            <person name="Xu D."/>
            <person name="Zhang Y."/>
        </authorList>
    </citation>
    <scope>NUCLEOTIDE SEQUENCE [LARGE SCALE GENOMIC DNA]</scope>
    <source>
        <strain evidence="2">cv. Yunnan</strain>
        <tissue evidence="1">Leaves</tissue>
    </source>
</reference>
<protein>
    <submittedName>
        <fullName evidence="1">Uncharacterized protein</fullName>
    </submittedName>
</protein>
<dbReference type="Proteomes" id="UP001056120">
    <property type="component" value="Linkage Group LG20"/>
</dbReference>
<comment type="caution">
    <text evidence="1">The sequence shown here is derived from an EMBL/GenBank/DDBJ whole genome shotgun (WGS) entry which is preliminary data.</text>
</comment>
<evidence type="ECO:0000313" key="2">
    <source>
        <dbReference type="Proteomes" id="UP001056120"/>
    </source>
</evidence>